<keyword evidence="2" id="KW-1185">Reference proteome</keyword>
<evidence type="ECO:0000313" key="2">
    <source>
        <dbReference type="Proteomes" id="UP000075840"/>
    </source>
</evidence>
<protein>
    <submittedName>
        <fullName evidence="1">Uncharacterized protein</fullName>
    </submittedName>
</protein>
<proteinExistence type="predicted"/>
<name>A0A182HXX8_ANOAR</name>
<evidence type="ECO:0000313" key="1">
    <source>
        <dbReference type="EnsemblMetazoa" id="AARA006156-PA"/>
    </source>
</evidence>
<reference evidence="1" key="1">
    <citation type="submission" date="2022-08" db="UniProtKB">
        <authorList>
            <consortium name="EnsemblMetazoa"/>
        </authorList>
    </citation>
    <scope>IDENTIFICATION</scope>
    <source>
        <strain evidence="1">Dongola</strain>
    </source>
</reference>
<dbReference type="EMBL" id="APCN01006203">
    <property type="status" value="NOT_ANNOTATED_CDS"/>
    <property type="molecule type" value="Genomic_DNA"/>
</dbReference>
<sequence length="13" mass="1491">MYLPYTTQQAACT</sequence>
<dbReference type="EnsemblMetazoa" id="AARA006156-RA">
    <property type="protein sequence ID" value="AARA006156-PA"/>
    <property type="gene ID" value="AARA006156"/>
</dbReference>
<accession>A0A182HXX8</accession>
<organism evidence="1 2">
    <name type="scientific">Anopheles arabiensis</name>
    <name type="common">Mosquito</name>
    <dbReference type="NCBI Taxonomy" id="7173"/>
    <lineage>
        <taxon>Eukaryota</taxon>
        <taxon>Metazoa</taxon>
        <taxon>Ecdysozoa</taxon>
        <taxon>Arthropoda</taxon>
        <taxon>Hexapoda</taxon>
        <taxon>Insecta</taxon>
        <taxon>Pterygota</taxon>
        <taxon>Neoptera</taxon>
        <taxon>Endopterygota</taxon>
        <taxon>Diptera</taxon>
        <taxon>Nematocera</taxon>
        <taxon>Culicoidea</taxon>
        <taxon>Culicidae</taxon>
        <taxon>Anophelinae</taxon>
        <taxon>Anopheles</taxon>
    </lineage>
</organism>
<dbReference type="Proteomes" id="UP000075840">
    <property type="component" value="Unassembled WGS sequence"/>
</dbReference>
<dbReference type="VEuPathDB" id="VectorBase:AARA006156"/>